<dbReference type="Pfam" id="PF00210">
    <property type="entry name" value="Ferritin"/>
    <property type="match status" value="1"/>
</dbReference>
<dbReference type="GO" id="GO:0008198">
    <property type="term" value="F:ferrous iron binding"/>
    <property type="evidence" value="ECO:0007669"/>
    <property type="project" value="TreeGrafter"/>
</dbReference>
<dbReference type="EC" id="1.16.3.1" evidence="9"/>
<keyword evidence="4 9" id="KW-0560">Oxidoreductase</keyword>
<dbReference type="PROSITE" id="PS50905">
    <property type="entry name" value="FERRITIN_LIKE"/>
    <property type="match status" value="1"/>
</dbReference>
<dbReference type="EMBL" id="HACG01015017">
    <property type="protein sequence ID" value="CEK61882.1"/>
    <property type="molecule type" value="Transcribed_RNA"/>
</dbReference>
<comment type="function">
    <text evidence="6">Stores iron in a soluble, non-toxic, readily available form. Important for iron homeostasis. Has ferroxidase activity. Iron is taken up in the ferrous form and deposited as ferric hydroxides after oxidation.</text>
</comment>
<dbReference type="InterPro" id="IPR009040">
    <property type="entry name" value="Ferritin-like_diiron"/>
</dbReference>
<dbReference type="AlphaFoldDB" id="A0A0B6Z0G8"/>
<dbReference type="InterPro" id="IPR008331">
    <property type="entry name" value="Ferritin_DPS_dom"/>
</dbReference>
<accession>A0A0B6Z0G8</accession>
<comment type="similarity">
    <text evidence="1 9">Belongs to the ferritin family.</text>
</comment>
<dbReference type="GO" id="GO:0004322">
    <property type="term" value="F:ferroxidase activity"/>
    <property type="evidence" value="ECO:0007669"/>
    <property type="project" value="UniProtKB-EC"/>
</dbReference>
<dbReference type="InterPro" id="IPR001519">
    <property type="entry name" value="Ferritin"/>
</dbReference>
<dbReference type="GO" id="GO:0005737">
    <property type="term" value="C:cytoplasm"/>
    <property type="evidence" value="ECO:0007669"/>
    <property type="project" value="TreeGrafter"/>
</dbReference>
<evidence type="ECO:0000256" key="7">
    <source>
        <dbReference type="ARBA" id="ARBA00047990"/>
    </source>
</evidence>
<dbReference type="InterPro" id="IPR012347">
    <property type="entry name" value="Ferritin-like"/>
</dbReference>
<dbReference type="CDD" id="cd01056">
    <property type="entry name" value="Euk_Ferritin"/>
    <property type="match status" value="1"/>
</dbReference>
<sequence length="236" mass="27233">MRLQAMTPWVRYLVSTRQKINLTQLASRTCSFTSISCLVSTTTPAFRSQLSTNDIRILKAKMSMCRQNYSEECEAGVNRQINLELYASYVYYSMAFHFNRDDVALPGFYQYFKKMSAEEREHAEKLMKYQNLRGGRIALQDIKKPEIDVWGSGLEAMMAALKLEKHVNQSLLDLHTIAENKNDPQFGDFLEDEFLKEQVRSIKEISDFVTQLNRAGPGLGEYLFDKESLQEHTLEG</sequence>
<evidence type="ECO:0000256" key="9">
    <source>
        <dbReference type="RuleBase" id="RU361145"/>
    </source>
</evidence>
<evidence type="ECO:0000256" key="3">
    <source>
        <dbReference type="ARBA" id="ARBA00022723"/>
    </source>
</evidence>
<reference evidence="11" key="1">
    <citation type="submission" date="2014-12" db="EMBL/GenBank/DDBJ databases">
        <title>Insight into the proteome of Arion vulgaris.</title>
        <authorList>
            <person name="Aradska J."/>
            <person name="Bulat T."/>
            <person name="Smidak R."/>
            <person name="Sarate P."/>
            <person name="Gangsoo J."/>
            <person name="Sialana F."/>
            <person name="Bilban M."/>
            <person name="Lubec G."/>
        </authorList>
    </citation>
    <scope>NUCLEOTIDE SEQUENCE</scope>
    <source>
        <tissue evidence="11">Skin</tissue>
    </source>
</reference>
<dbReference type="PANTHER" id="PTHR11431:SF75">
    <property type="entry name" value="FERRITIN"/>
    <property type="match status" value="1"/>
</dbReference>
<evidence type="ECO:0000256" key="6">
    <source>
        <dbReference type="ARBA" id="ARBA00025111"/>
    </source>
</evidence>
<comment type="catalytic activity">
    <reaction evidence="7 9">
        <text>4 Fe(2+) + O2 + 4 H(+) = 4 Fe(3+) + 2 H2O</text>
        <dbReference type="Rhea" id="RHEA:11148"/>
        <dbReference type="ChEBI" id="CHEBI:15377"/>
        <dbReference type="ChEBI" id="CHEBI:15378"/>
        <dbReference type="ChEBI" id="CHEBI:15379"/>
        <dbReference type="ChEBI" id="CHEBI:29033"/>
        <dbReference type="ChEBI" id="CHEBI:29034"/>
        <dbReference type="EC" id="1.16.3.1"/>
    </reaction>
</comment>
<dbReference type="FunFam" id="1.20.1260.10:FF:000002">
    <property type="entry name" value="Ferritin, mitochondrial"/>
    <property type="match status" value="1"/>
</dbReference>
<dbReference type="GO" id="GO:0008199">
    <property type="term" value="F:ferric iron binding"/>
    <property type="evidence" value="ECO:0007669"/>
    <property type="project" value="InterPro"/>
</dbReference>
<feature type="binding site" evidence="8">
    <location>
        <position position="119"/>
    </location>
    <ligand>
        <name>Fe cation</name>
        <dbReference type="ChEBI" id="CHEBI:24875"/>
        <label>1</label>
    </ligand>
</feature>
<evidence type="ECO:0000256" key="5">
    <source>
        <dbReference type="ARBA" id="ARBA00023004"/>
    </source>
</evidence>
<organism evidence="11">
    <name type="scientific">Arion vulgaris</name>
    <dbReference type="NCBI Taxonomy" id="1028688"/>
    <lineage>
        <taxon>Eukaryota</taxon>
        <taxon>Metazoa</taxon>
        <taxon>Spiralia</taxon>
        <taxon>Lophotrochozoa</taxon>
        <taxon>Mollusca</taxon>
        <taxon>Gastropoda</taxon>
        <taxon>Heterobranchia</taxon>
        <taxon>Euthyneura</taxon>
        <taxon>Panpulmonata</taxon>
        <taxon>Eupulmonata</taxon>
        <taxon>Stylommatophora</taxon>
        <taxon>Helicina</taxon>
        <taxon>Arionoidea</taxon>
        <taxon>Arionidae</taxon>
        <taxon>Arion</taxon>
    </lineage>
</organism>
<dbReference type="PANTHER" id="PTHR11431">
    <property type="entry name" value="FERRITIN"/>
    <property type="match status" value="1"/>
</dbReference>
<keyword evidence="2 9" id="KW-0409">Iron storage</keyword>
<evidence type="ECO:0000256" key="8">
    <source>
        <dbReference type="PIRSR" id="PIRSR601519-1"/>
    </source>
</evidence>
<dbReference type="SUPFAM" id="SSF47240">
    <property type="entry name" value="Ferritin-like"/>
    <property type="match status" value="1"/>
</dbReference>
<keyword evidence="3 8" id="KW-0479">Metal-binding</keyword>
<feature type="binding site" evidence="8">
    <location>
        <position position="84"/>
    </location>
    <ligand>
        <name>Fe cation</name>
        <dbReference type="ChEBI" id="CHEBI:24875"/>
        <label>1</label>
    </ligand>
</feature>
<feature type="binding site" evidence="8">
    <location>
        <position position="164"/>
    </location>
    <ligand>
        <name>Fe cation</name>
        <dbReference type="ChEBI" id="CHEBI:24875"/>
        <label>1</label>
    </ligand>
</feature>
<dbReference type="GO" id="GO:0006826">
    <property type="term" value="P:iron ion transport"/>
    <property type="evidence" value="ECO:0007669"/>
    <property type="project" value="InterPro"/>
</dbReference>
<dbReference type="GO" id="GO:0006879">
    <property type="term" value="P:intracellular iron ion homeostasis"/>
    <property type="evidence" value="ECO:0007669"/>
    <property type="project" value="UniProtKB-KW"/>
</dbReference>
<dbReference type="Gene3D" id="1.20.1260.10">
    <property type="match status" value="1"/>
</dbReference>
<evidence type="ECO:0000256" key="2">
    <source>
        <dbReference type="ARBA" id="ARBA00022434"/>
    </source>
</evidence>
<proteinExistence type="inferred from homology"/>
<dbReference type="InterPro" id="IPR014034">
    <property type="entry name" value="Ferritin_CS"/>
</dbReference>
<gene>
    <name evidence="11" type="primary">ORF43567</name>
</gene>
<evidence type="ECO:0000256" key="4">
    <source>
        <dbReference type="ARBA" id="ARBA00023002"/>
    </source>
</evidence>
<keyword evidence="5 8" id="KW-0408">Iron</keyword>
<evidence type="ECO:0000313" key="11">
    <source>
        <dbReference type="EMBL" id="CEK61882.1"/>
    </source>
</evidence>
<evidence type="ECO:0000256" key="1">
    <source>
        <dbReference type="ARBA" id="ARBA00007513"/>
    </source>
</evidence>
<name>A0A0B6Z0G8_9EUPU</name>
<protein>
    <recommendedName>
        <fullName evidence="9">Ferritin</fullName>
        <ecNumber evidence="9">1.16.3.1</ecNumber>
    </recommendedName>
</protein>
<feature type="binding site" evidence="8">
    <location>
        <position position="198"/>
    </location>
    <ligand>
        <name>Fe cation</name>
        <dbReference type="ChEBI" id="CHEBI:24875"/>
        <label>1</label>
    </ligand>
</feature>
<feature type="binding site" evidence="8">
    <location>
        <position position="122"/>
    </location>
    <ligand>
        <name>Fe cation</name>
        <dbReference type="ChEBI" id="CHEBI:24875"/>
        <label>1</label>
    </ligand>
</feature>
<evidence type="ECO:0000259" key="10">
    <source>
        <dbReference type="PROSITE" id="PS50905"/>
    </source>
</evidence>
<dbReference type="InterPro" id="IPR009078">
    <property type="entry name" value="Ferritin-like_SF"/>
</dbReference>
<feature type="domain" description="Ferritin-like diiron" evidence="10">
    <location>
        <begin position="67"/>
        <end position="216"/>
    </location>
</feature>
<comment type="function">
    <text evidence="9">Stores iron in a soluble, non-toxic, readily available form. Important for iron homeostasis. Iron is taken up in the ferrous form and deposited as ferric hydroxides after oxidation.</text>
</comment>
<dbReference type="PROSITE" id="PS00540">
    <property type="entry name" value="FERRITIN_1"/>
    <property type="match status" value="1"/>
</dbReference>